<protein>
    <submittedName>
        <fullName evidence="1">Uncharacterized protein</fullName>
    </submittedName>
</protein>
<name>A0A5B7GAY8_PORTR</name>
<dbReference type="EMBL" id="VSRR010012532">
    <property type="protein sequence ID" value="MPC54666.1"/>
    <property type="molecule type" value="Genomic_DNA"/>
</dbReference>
<evidence type="ECO:0000313" key="2">
    <source>
        <dbReference type="Proteomes" id="UP000324222"/>
    </source>
</evidence>
<proteinExistence type="predicted"/>
<comment type="caution">
    <text evidence="1">The sequence shown here is derived from an EMBL/GenBank/DDBJ whole genome shotgun (WGS) entry which is preliminary data.</text>
</comment>
<dbReference type="AlphaFoldDB" id="A0A5B7GAY8"/>
<gene>
    <name evidence="1" type="ORF">E2C01_048590</name>
</gene>
<accession>A0A5B7GAY8</accession>
<reference evidence="1 2" key="1">
    <citation type="submission" date="2019-05" db="EMBL/GenBank/DDBJ databases">
        <title>Another draft genome of Portunus trituberculatus and its Hox gene families provides insights of decapod evolution.</title>
        <authorList>
            <person name="Jeong J.-H."/>
            <person name="Song I."/>
            <person name="Kim S."/>
            <person name="Choi T."/>
            <person name="Kim D."/>
            <person name="Ryu S."/>
            <person name="Kim W."/>
        </authorList>
    </citation>
    <scope>NUCLEOTIDE SEQUENCE [LARGE SCALE GENOMIC DNA]</scope>
    <source>
        <tissue evidence="1">Muscle</tissue>
    </source>
</reference>
<evidence type="ECO:0000313" key="1">
    <source>
        <dbReference type="EMBL" id="MPC54666.1"/>
    </source>
</evidence>
<organism evidence="1 2">
    <name type="scientific">Portunus trituberculatus</name>
    <name type="common">Swimming crab</name>
    <name type="synonym">Neptunus trituberculatus</name>
    <dbReference type="NCBI Taxonomy" id="210409"/>
    <lineage>
        <taxon>Eukaryota</taxon>
        <taxon>Metazoa</taxon>
        <taxon>Ecdysozoa</taxon>
        <taxon>Arthropoda</taxon>
        <taxon>Crustacea</taxon>
        <taxon>Multicrustacea</taxon>
        <taxon>Malacostraca</taxon>
        <taxon>Eumalacostraca</taxon>
        <taxon>Eucarida</taxon>
        <taxon>Decapoda</taxon>
        <taxon>Pleocyemata</taxon>
        <taxon>Brachyura</taxon>
        <taxon>Eubrachyura</taxon>
        <taxon>Portunoidea</taxon>
        <taxon>Portunidae</taxon>
        <taxon>Portuninae</taxon>
        <taxon>Portunus</taxon>
    </lineage>
</organism>
<keyword evidence="2" id="KW-1185">Reference proteome</keyword>
<sequence>MKNVAKSQQEDCRAQHSLLLCAVLQPRITGLPTLCHHHFLPFLTVPRSLRLPEVNITEPRPPNARFPRLLFLLDITVHHITVHSNLAALQCCDTSCSLSLFVQCYTFLRHLIPASHIGIALNSFFFS</sequence>
<dbReference type="Proteomes" id="UP000324222">
    <property type="component" value="Unassembled WGS sequence"/>
</dbReference>